<dbReference type="InterPro" id="IPR020438">
    <property type="entry name" value="IL-11"/>
</dbReference>
<dbReference type="AlphaFoldDB" id="A0A1S3Q0I0"/>
<dbReference type="OrthoDB" id="8828755at2759"/>
<feature type="region of interest" description="Disordered" evidence="1">
    <location>
        <begin position="1"/>
        <end position="24"/>
    </location>
</feature>
<organism evidence="2 3">
    <name type="scientific">Salmo salar</name>
    <name type="common">Atlantic salmon</name>
    <dbReference type="NCBI Taxonomy" id="8030"/>
    <lineage>
        <taxon>Eukaryota</taxon>
        <taxon>Metazoa</taxon>
        <taxon>Chordata</taxon>
        <taxon>Craniata</taxon>
        <taxon>Vertebrata</taxon>
        <taxon>Euteleostomi</taxon>
        <taxon>Actinopterygii</taxon>
        <taxon>Neopterygii</taxon>
        <taxon>Teleostei</taxon>
        <taxon>Protacanthopterygii</taxon>
        <taxon>Salmoniformes</taxon>
        <taxon>Salmonidae</taxon>
        <taxon>Salmoninae</taxon>
        <taxon>Salmo</taxon>
    </lineage>
</organism>
<dbReference type="InterPro" id="IPR009079">
    <property type="entry name" value="4_helix_cytokine-like_core"/>
</dbReference>
<dbReference type="GO" id="GO:0043410">
    <property type="term" value="P:positive regulation of MAPK cascade"/>
    <property type="evidence" value="ECO:0007669"/>
    <property type="project" value="TreeGrafter"/>
</dbReference>
<dbReference type="Pfam" id="PF07400">
    <property type="entry name" value="IL11"/>
    <property type="match status" value="1"/>
</dbReference>
<proteinExistence type="predicted"/>
<gene>
    <name evidence="3" type="primary">LOC106588457</name>
</gene>
<dbReference type="PANTHER" id="PTHR16922:SF0">
    <property type="entry name" value="INTERLEUKIN-11"/>
    <property type="match status" value="1"/>
</dbReference>
<dbReference type="RefSeq" id="XP_014032964.1">
    <property type="nucleotide sequence ID" value="XM_014177489.2"/>
</dbReference>
<sequence>MAKEAGRDLTSLSDPPPSLLPLGPPDFPPGGKWGIFDDIMARSSPLSALSWLNSTQSLLLLLLLAQLLVLSWSRPSHKFPLCARLTMMVQQMRNLQMLTRNLQSESEFSGIELLEYNLDTLPEMEHTANHLSSLKLNDSLSQLYTDFRSFKLHLDWLIDVRVSMSLPVSLKTVEVTRGLQHILSLCTTALQQIACPLPQISIPSFPTRLTTWDVVLLSYEIPERLGFYCQWSTRVLVLLKSQVQGL</sequence>
<name>A0A1S3Q0I0_SALSA</name>
<evidence type="ECO:0000313" key="2">
    <source>
        <dbReference type="Proteomes" id="UP001652741"/>
    </source>
</evidence>
<evidence type="ECO:0000256" key="1">
    <source>
        <dbReference type="SAM" id="MobiDB-lite"/>
    </source>
</evidence>
<dbReference type="SUPFAM" id="SSF47266">
    <property type="entry name" value="4-helical cytokines"/>
    <property type="match status" value="1"/>
</dbReference>
<dbReference type="GO" id="GO:0008284">
    <property type="term" value="P:positive regulation of cell population proliferation"/>
    <property type="evidence" value="ECO:0007669"/>
    <property type="project" value="TreeGrafter"/>
</dbReference>
<protein>
    <submittedName>
        <fullName evidence="3">Interleukin-11</fullName>
    </submittedName>
</protein>
<dbReference type="KEGG" id="sasa:106588457"/>
<dbReference type="GeneID" id="106588457"/>
<dbReference type="GO" id="GO:0005125">
    <property type="term" value="F:cytokine activity"/>
    <property type="evidence" value="ECO:0007669"/>
    <property type="project" value="TreeGrafter"/>
</dbReference>
<keyword evidence="2" id="KW-1185">Reference proteome</keyword>
<feature type="compositionally biased region" description="Pro residues" evidence="1">
    <location>
        <begin position="14"/>
        <end position="24"/>
    </location>
</feature>
<dbReference type="Proteomes" id="UP001652741">
    <property type="component" value="Chromosome ssa27"/>
</dbReference>
<dbReference type="Gene3D" id="1.20.1250.10">
    <property type="match status" value="1"/>
</dbReference>
<reference evidence="3" key="1">
    <citation type="submission" date="2025-08" db="UniProtKB">
        <authorList>
            <consortium name="RefSeq"/>
        </authorList>
    </citation>
    <scope>IDENTIFICATION</scope>
</reference>
<accession>A0A1S3Q0I0</accession>
<dbReference type="GO" id="GO:0005737">
    <property type="term" value="C:cytoplasm"/>
    <property type="evidence" value="ECO:0007669"/>
    <property type="project" value="TreeGrafter"/>
</dbReference>
<dbReference type="PANTHER" id="PTHR16922">
    <property type="entry name" value="INTERLEUKIN 11"/>
    <property type="match status" value="1"/>
</dbReference>
<dbReference type="GO" id="GO:0008083">
    <property type="term" value="F:growth factor activity"/>
    <property type="evidence" value="ECO:0007669"/>
    <property type="project" value="TreeGrafter"/>
</dbReference>
<evidence type="ECO:0000313" key="3">
    <source>
        <dbReference type="RefSeq" id="XP_014032964.1"/>
    </source>
</evidence>